<gene>
    <name evidence="1" type="ORF">OE88DRAFT_1655626</name>
</gene>
<protein>
    <submittedName>
        <fullName evidence="1">Uncharacterized protein</fullName>
    </submittedName>
</protein>
<evidence type="ECO:0000313" key="1">
    <source>
        <dbReference type="EMBL" id="TFK53483.1"/>
    </source>
</evidence>
<dbReference type="AlphaFoldDB" id="A0A5C3N831"/>
<proteinExistence type="predicted"/>
<dbReference type="EMBL" id="ML213507">
    <property type="protein sequence ID" value="TFK53483.1"/>
    <property type="molecule type" value="Genomic_DNA"/>
</dbReference>
<accession>A0A5C3N831</accession>
<name>A0A5C3N831_9AGAM</name>
<organism evidence="1 2">
    <name type="scientific">Heliocybe sulcata</name>
    <dbReference type="NCBI Taxonomy" id="5364"/>
    <lineage>
        <taxon>Eukaryota</taxon>
        <taxon>Fungi</taxon>
        <taxon>Dikarya</taxon>
        <taxon>Basidiomycota</taxon>
        <taxon>Agaricomycotina</taxon>
        <taxon>Agaricomycetes</taxon>
        <taxon>Gloeophyllales</taxon>
        <taxon>Gloeophyllaceae</taxon>
        <taxon>Heliocybe</taxon>
    </lineage>
</organism>
<sequence>MSRLSAFKEARAHLFQGLLVLEDSRELLRKAEVVDLVNEYQTLYDRHTQLKSKYQGGLGRRLLAQVRTSEEILEHRLECMSFERLVTNVVQQAKAQDAIEWEKAESGMFHMDGAWILRKDYCITILSTDSDDDEDSWSTASIDTYPP</sequence>
<keyword evidence="2" id="KW-1185">Reference proteome</keyword>
<dbReference type="Proteomes" id="UP000305948">
    <property type="component" value="Unassembled WGS sequence"/>
</dbReference>
<reference evidence="1 2" key="1">
    <citation type="journal article" date="2019" name="Nat. Ecol. Evol.">
        <title>Megaphylogeny resolves global patterns of mushroom evolution.</title>
        <authorList>
            <person name="Varga T."/>
            <person name="Krizsan K."/>
            <person name="Foldi C."/>
            <person name="Dima B."/>
            <person name="Sanchez-Garcia M."/>
            <person name="Sanchez-Ramirez S."/>
            <person name="Szollosi G.J."/>
            <person name="Szarkandi J.G."/>
            <person name="Papp V."/>
            <person name="Albert L."/>
            <person name="Andreopoulos W."/>
            <person name="Angelini C."/>
            <person name="Antonin V."/>
            <person name="Barry K.W."/>
            <person name="Bougher N.L."/>
            <person name="Buchanan P."/>
            <person name="Buyck B."/>
            <person name="Bense V."/>
            <person name="Catcheside P."/>
            <person name="Chovatia M."/>
            <person name="Cooper J."/>
            <person name="Damon W."/>
            <person name="Desjardin D."/>
            <person name="Finy P."/>
            <person name="Geml J."/>
            <person name="Haridas S."/>
            <person name="Hughes K."/>
            <person name="Justo A."/>
            <person name="Karasinski D."/>
            <person name="Kautmanova I."/>
            <person name="Kiss B."/>
            <person name="Kocsube S."/>
            <person name="Kotiranta H."/>
            <person name="LaButti K.M."/>
            <person name="Lechner B.E."/>
            <person name="Liimatainen K."/>
            <person name="Lipzen A."/>
            <person name="Lukacs Z."/>
            <person name="Mihaltcheva S."/>
            <person name="Morgado L.N."/>
            <person name="Niskanen T."/>
            <person name="Noordeloos M.E."/>
            <person name="Ohm R.A."/>
            <person name="Ortiz-Santana B."/>
            <person name="Ovrebo C."/>
            <person name="Racz N."/>
            <person name="Riley R."/>
            <person name="Savchenko A."/>
            <person name="Shiryaev A."/>
            <person name="Soop K."/>
            <person name="Spirin V."/>
            <person name="Szebenyi C."/>
            <person name="Tomsovsky M."/>
            <person name="Tulloss R.E."/>
            <person name="Uehling J."/>
            <person name="Grigoriev I.V."/>
            <person name="Vagvolgyi C."/>
            <person name="Papp T."/>
            <person name="Martin F.M."/>
            <person name="Miettinen O."/>
            <person name="Hibbett D.S."/>
            <person name="Nagy L.G."/>
        </authorList>
    </citation>
    <scope>NUCLEOTIDE SEQUENCE [LARGE SCALE GENOMIC DNA]</scope>
    <source>
        <strain evidence="1 2">OMC1185</strain>
    </source>
</reference>
<evidence type="ECO:0000313" key="2">
    <source>
        <dbReference type="Proteomes" id="UP000305948"/>
    </source>
</evidence>